<proteinExistence type="predicted"/>
<dbReference type="EC" id="3.8.1.5" evidence="2"/>
<dbReference type="EMBL" id="CP022685">
    <property type="protein sequence ID" value="ATL28106.1"/>
    <property type="molecule type" value="Genomic_DNA"/>
</dbReference>
<dbReference type="AlphaFoldDB" id="A0A291Q9B1"/>
<accession>A0A291Q9B1</accession>
<dbReference type="InterPro" id="IPR000073">
    <property type="entry name" value="AB_hydrolase_1"/>
</dbReference>
<evidence type="ECO:0000313" key="2">
    <source>
        <dbReference type="EMBL" id="ATL28106.1"/>
    </source>
</evidence>
<dbReference type="GO" id="GO:0046503">
    <property type="term" value="P:glycerolipid catabolic process"/>
    <property type="evidence" value="ECO:0007669"/>
    <property type="project" value="TreeGrafter"/>
</dbReference>
<dbReference type="InterPro" id="IPR029058">
    <property type="entry name" value="AB_hydrolase_fold"/>
</dbReference>
<name>A0A291Q9B1_9ACTN</name>
<dbReference type="Pfam" id="PF00561">
    <property type="entry name" value="Abhydrolase_1"/>
    <property type="match status" value="1"/>
</dbReference>
<sequence length="301" mass="32909">MNQRFVQVDPAVRLWSEERGDPRNSTLLLIMGAGASGLGWPEELVDALAARHRVIRYDHRDTGRSSLSFDTHPYRVVDLASDAIAVLDAYEVERAHVVGLSLGGMLTQLLIADHPERLLSATVMGAGALSSTPLSHPDGSRTPVDRLPSIDARVLELWSRPHEDRGLEGELDHRVEHWRLLNGDQIPFDPEEFRALERRVIEHAGRYEAPMVHGRADHSGMDRTDELARTEVPTLVTSAPAEPVFPPPHPDHLAQVIAGARLVEIPGMGHALPRAVHAPLAAAVLAHTRAVDARVRPGAAS</sequence>
<dbReference type="PANTHER" id="PTHR43433">
    <property type="entry name" value="HYDROLASE, ALPHA/BETA FOLD FAMILY PROTEIN"/>
    <property type="match status" value="1"/>
</dbReference>
<dbReference type="Proteomes" id="UP000221011">
    <property type="component" value="Chromosome"/>
</dbReference>
<dbReference type="InterPro" id="IPR050471">
    <property type="entry name" value="AB_hydrolase"/>
</dbReference>
<dbReference type="GO" id="GO:0018786">
    <property type="term" value="F:haloalkane dehalogenase activity"/>
    <property type="evidence" value="ECO:0007669"/>
    <property type="project" value="UniProtKB-EC"/>
</dbReference>
<protein>
    <submittedName>
        <fullName evidence="2">Alpha/beta hydrolase fold</fullName>
        <ecNumber evidence="2">3.8.1.5</ecNumber>
    </submittedName>
</protein>
<dbReference type="GO" id="GO:0004806">
    <property type="term" value="F:triacylglycerol lipase activity"/>
    <property type="evidence" value="ECO:0007669"/>
    <property type="project" value="TreeGrafter"/>
</dbReference>
<dbReference type="KEGG" id="sfk:KY5_3088"/>
<dbReference type="Gene3D" id="3.40.50.1820">
    <property type="entry name" value="alpha/beta hydrolase"/>
    <property type="match status" value="1"/>
</dbReference>
<evidence type="ECO:0000259" key="1">
    <source>
        <dbReference type="Pfam" id="PF00561"/>
    </source>
</evidence>
<dbReference type="PANTHER" id="PTHR43433:SF5">
    <property type="entry name" value="AB HYDROLASE-1 DOMAIN-CONTAINING PROTEIN"/>
    <property type="match status" value="1"/>
</dbReference>
<keyword evidence="3" id="KW-1185">Reference proteome</keyword>
<evidence type="ECO:0000313" key="3">
    <source>
        <dbReference type="Proteomes" id="UP000221011"/>
    </source>
</evidence>
<keyword evidence="2" id="KW-0378">Hydrolase</keyword>
<gene>
    <name evidence="2" type="ORF">KY5_3088</name>
</gene>
<organism evidence="2 3">
    <name type="scientific">Streptomyces formicae</name>
    <dbReference type="NCBI Taxonomy" id="1616117"/>
    <lineage>
        <taxon>Bacteria</taxon>
        <taxon>Bacillati</taxon>
        <taxon>Actinomycetota</taxon>
        <taxon>Actinomycetes</taxon>
        <taxon>Kitasatosporales</taxon>
        <taxon>Streptomycetaceae</taxon>
        <taxon>Streptomyces</taxon>
    </lineage>
</organism>
<dbReference type="RefSeq" id="WP_098242822.1">
    <property type="nucleotide sequence ID" value="NZ_CP022685.1"/>
</dbReference>
<reference evidence="2 3" key="1">
    <citation type="submission" date="2017-08" db="EMBL/GenBank/DDBJ databases">
        <title>Complete Genome Sequence of Streptomyces formicae KY5, the formicamycin producer.</title>
        <authorList>
            <person name="Holmes N.A."/>
            <person name="Devine R."/>
            <person name="Qin Z."/>
            <person name="Seipke R.F."/>
            <person name="Wilkinson B."/>
            <person name="Hutchings M.I."/>
        </authorList>
    </citation>
    <scope>NUCLEOTIDE SEQUENCE [LARGE SCALE GENOMIC DNA]</scope>
    <source>
        <strain evidence="2 3">KY5</strain>
    </source>
</reference>
<dbReference type="SUPFAM" id="SSF53474">
    <property type="entry name" value="alpha/beta-Hydrolases"/>
    <property type="match status" value="1"/>
</dbReference>
<feature type="domain" description="AB hydrolase-1" evidence="1">
    <location>
        <begin position="26"/>
        <end position="271"/>
    </location>
</feature>